<protein>
    <submittedName>
        <fullName evidence="1">Uncharacterized protein</fullName>
    </submittedName>
</protein>
<evidence type="ECO:0000313" key="2">
    <source>
        <dbReference type="Proteomes" id="UP001150266"/>
    </source>
</evidence>
<proteinExistence type="predicted"/>
<dbReference type="OrthoDB" id="6513042at2759"/>
<organism evidence="1 2">
    <name type="scientific">Lentinula aciculospora</name>
    <dbReference type="NCBI Taxonomy" id="153920"/>
    <lineage>
        <taxon>Eukaryota</taxon>
        <taxon>Fungi</taxon>
        <taxon>Dikarya</taxon>
        <taxon>Basidiomycota</taxon>
        <taxon>Agaricomycotina</taxon>
        <taxon>Agaricomycetes</taxon>
        <taxon>Agaricomycetidae</taxon>
        <taxon>Agaricales</taxon>
        <taxon>Marasmiineae</taxon>
        <taxon>Omphalotaceae</taxon>
        <taxon>Lentinula</taxon>
    </lineage>
</organism>
<sequence>MSTDSSRGPEEPVKLRVYQNFLHANTTQYEALNTVNIQTVICDETGVTRGAVNAVKGTNKPLGCSVGLHPKDQTISAIAISNSGNRCLVVEFTTQLGLRATGRRGSRTAFDLVRAMIEDVLCLPTSFYAFDLAPLALALYRELNIRITDGVDIQSAFPGSRKTSLEAILAIIGDDAGIRVDKDHIISAFEDLSYDPKLSSNRTALIQRAWISQFIAGYENAPEQFDATRHIDTTTKTFSNEKLDILSKWAADSVRLQYMKPLETEHTVMVGPGSNEAGGFHARSVVYKNRLRPDKPLECPTQSTE</sequence>
<reference evidence="1" key="1">
    <citation type="submission" date="2022-08" db="EMBL/GenBank/DDBJ databases">
        <title>A Global Phylogenomic Analysis of the Shiitake Genus Lentinula.</title>
        <authorList>
            <consortium name="DOE Joint Genome Institute"/>
            <person name="Sierra-Patev S."/>
            <person name="Min B."/>
            <person name="Naranjo-Ortiz M."/>
            <person name="Looney B."/>
            <person name="Konkel Z."/>
            <person name="Slot J.C."/>
            <person name="Sakamoto Y."/>
            <person name="Steenwyk J.L."/>
            <person name="Rokas A."/>
            <person name="Carro J."/>
            <person name="Camarero S."/>
            <person name="Ferreira P."/>
            <person name="Molpeceres G."/>
            <person name="Ruiz-Duenas F.J."/>
            <person name="Serrano A."/>
            <person name="Henrissat B."/>
            <person name="Drula E."/>
            <person name="Hughes K.W."/>
            <person name="Mata J.L."/>
            <person name="Ishikawa N.K."/>
            <person name="Vargas-Isla R."/>
            <person name="Ushijima S."/>
            <person name="Smith C.A."/>
            <person name="Ahrendt S."/>
            <person name="Andreopoulos W."/>
            <person name="He G."/>
            <person name="Labutti K."/>
            <person name="Lipzen A."/>
            <person name="Ng V."/>
            <person name="Riley R."/>
            <person name="Sandor L."/>
            <person name="Barry K."/>
            <person name="Martinez A.T."/>
            <person name="Xiao Y."/>
            <person name="Gibbons J.G."/>
            <person name="Terashima K."/>
            <person name="Grigoriev I.V."/>
            <person name="Hibbett D.S."/>
        </authorList>
    </citation>
    <scope>NUCLEOTIDE SEQUENCE</scope>
    <source>
        <strain evidence="1">JLM2183</strain>
    </source>
</reference>
<dbReference type="AlphaFoldDB" id="A0A9W9AA51"/>
<accession>A0A9W9AA51</accession>
<dbReference type="Proteomes" id="UP001150266">
    <property type="component" value="Unassembled WGS sequence"/>
</dbReference>
<evidence type="ECO:0000313" key="1">
    <source>
        <dbReference type="EMBL" id="KAJ4477313.1"/>
    </source>
</evidence>
<gene>
    <name evidence="1" type="ORF">J3R30DRAFT_201991</name>
</gene>
<dbReference type="EMBL" id="JAOTPV010000010">
    <property type="protein sequence ID" value="KAJ4477313.1"/>
    <property type="molecule type" value="Genomic_DNA"/>
</dbReference>
<keyword evidence="2" id="KW-1185">Reference proteome</keyword>
<comment type="caution">
    <text evidence="1">The sequence shown here is derived from an EMBL/GenBank/DDBJ whole genome shotgun (WGS) entry which is preliminary data.</text>
</comment>
<name>A0A9W9AA51_9AGAR</name>